<evidence type="ECO:0000313" key="8">
    <source>
        <dbReference type="EMBL" id="MEA5456784.1"/>
    </source>
</evidence>
<protein>
    <submittedName>
        <fullName evidence="8">ABC transporter permease subunit</fullName>
    </submittedName>
</protein>
<feature type="transmembrane region" description="Helical" evidence="6">
    <location>
        <begin position="48"/>
        <end position="75"/>
    </location>
</feature>
<dbReference type="PROSITE" id="PS50928">
    <property type="entry name" value="ABC_TM1"/>
    <property type="match status" value="1"/>
</dbReference>
<dbReference type="Proteomes" id="UP001304769">
    <property type="component" value="Unassembled WGS sequence"/>
</dbReference>
<dbReference type="InterPro" id="IPR000515">
    <property type="entry name" value="MetI-like"/>
</dbReference>
<feature type="transmembrane region" description="Helical" evidence="6">
    <location>
        <begin position="20"/>
        <end position="41"/>
    </location>
</feature>
<comment type="caution">
    <text evidence="8">The sequence shown here is derived from an EMBL/GenBank/DDBJ whole genome shotgun (WGS) entry which is preliminary data.</text>
</comment>
<dbReference type="Pfam" id="PF00528">
    <property type="entry name" value="BPD_transp_1"/>
    <property type="match status" value="1"/>
</dbReference>
<evidence type="ECO:0000256" key="6">
    <source>
        <dbReference type="RuleBase" id="RU363032"/>
    </source>
</evidence>
<evidence type="ECO:0000256" key="3">
    <source>
        <dbReference type="ARBA" id="ARBA00022692"/>
    </source>
</evidence>
<gene>
    <name evidence="8" type="ORF">SPF06_18830</name>
</gene>
<evidence type="ECO:0000256" key="4">
    <source>
        <dbReference type="ARBA" id="ARBA00022989"/>
    </source>
</evidence>
<proteinExistence type="inferred from homology"/>
<dbReference type="SUPFAM" id="SSF161098">
    <property type="entry name" value="MetI-like"/>
    <property type="match status" value="1"/>
</dbReference>
<dbReference type="InterPro" id="IPR051204">
    <property type="entry name" value="ABC_transp_perm/SBD"/>
</dbReference>
<keyword evidence="3 6" id="KW-0812">Transmembrane</keyword>
<dbReference type="InterPro" id="IPR035906">
    <property type="entry name" value="MetI-like_sf"/>
</dbReference>
<comment type="similarity">
    <text evidence="6">Belongs to the binding-protein-dependent transport system permease family.</text>
</comment>
<evidence type="ECO:0000256" key="1">
    <source>
        <dbReference type="ARBA" id="ARBA00004141"/>
    </source>
</evidence>
<evidence type="ECO:0000259" key="7">
    <source>
        <dbReference type="PROSITE" id="PS50928"/>
    </source>
</evidence>
<feature type="transmembrane region" description="Helical" evidence="6">
    <location>
        <begin position="81"/>
        <end position="100"/>
    </location>
</feature>
<keyword evidence="4 6" id="KW-1133">Transmembrane helix</keyword>
<organism evidence="8 9">
    <name type="scientific">Sinomonas terricola</name>
    <dbReference type="NCBI Taxonomy" id="3110330"/>
    <lineage>
        <taxon>Bacteria</taxon>
        <taxon>Bacillati</taxon>
        <taxon>Actinomycetota</taxon>
        <taxon>Actinomycetes</taxon>
        <taxon>Micrococcales</taxon>
        <taxon>Micrococcaceae</taxon>
        <taxon>Sinomonas</taxon>
    </lineage>
</organism>
<accession>A0ABU5TAR9</accession>
<dbReference type="Gene3D" id="1.10.3720.10">
    <property type="entry name" value="MetI-like"/>
    <property type="match status" value="1"/>
</dbReference>
<evidence type="ECO:0000256" key="5">
    <source>
        <dbReference type="ARBA" id="ARBA00023136"/>
    </source>
</evidence>
<comment type="subcellular location">
    <subcellularLocation>
        <location evidence="6">Cell membrane</location>
        <topology evidence="6">Multi-pass membrane protein</topology>
    </subcellularLocation>
    <subcellularLocation>
        <location evidence="1">Membrane</location>
        <topology evidence="1">Multi-pass membrane protein</topology>
    </subcellularLocation>
</comment>
<dbReference type="EMBL" id="JAYGGQ010000017">
    <property type="protein sequence ID" value="MEA5456784.1"/>
    <property type="molecule type" value="Genomic_DNA"/>
</dbReference>
<dbReference type="PANTHER" id="PTHR30177:SF4">
    <property type="entry name" value="OSMOPROTECTANT IMPORT PERMEASE PROTEIN OSMW"/>
    <property type="match status" value="1"/>
</dbReference>
<sequence>MLDLNWIARNTPHVWELLEQHMLLSFLPVLVGLVLAVPLGVACVRWGWLYPLALAASSAFFAIPSLALFVFVLPYTGLSQVTAIVPLTLYTAALLLRNVVDGIRSTDESVRQAAAAMGYRGLHRLVAVELPIATPLILGGLRVAAVANISMVSVVSVIGVSSLGDLFIDGTQRFFATPILVGILLTAGLAAATDLALVGVQRGLTPWSRTRRTR</sequence>
<dbReference type="PANTHER" id="PTHR30177">
    <property type="entry name" value="GLYCINE BETAINE/L-PROLINE TRANSPORT SYSTEM PERMEASE PROTEIN PROW"/>
    <property type="match status" value="1"/>
</dbReference>
<feature type="transmembrane region" description="Helical" evidence="6">
    <location>
        <begin position="144"/>
        <end position="167"/>
    </location>
</feature>
<feature type="transmembrane region" description="Helical" evidence="6">
    <location>
        <begin position="179"/>
        <end position="200"/>
    </location>
</feature>
<name>A0ABU5TAR9_9MICC</name>
<evidence type="ECO:0000256" key="2">
    <source>
        <dbReference type="ARBA" id="ARBA00022448"/>
    </source>
</evidence>
<keyword evidence="5 6" id="KW-0472">Membrane</keyword>
<dbReference type="RefSeq" id="WP_323280689.1">
    <property type="nucleotide sequence ID" value="NZ_JAYGGQ010000017.1"/>
</dbReference>
<evidence type="ECO:0000313" key="9">
    <source>
        <dbReference type="Proteomes" id="UP001304769"/>
    </source>
</evidence>
<feature type="domain" description="ABC transmembrane type-1" evidence="7">
    <location>
        <begin position="18"/>
        <end position="196"/>
    </location>
</feature>
<reference evidence="8 9" key="1">
    <citation type="submission" date="2023-12" db="EMBL/GenBank/DDBJ databases">
        <title>Sinomonas terricola sp. nov, isolated from litchi orchard soil in Guangdong, PR China.</title>
        <authorList>
            <person name="Jiaxin W."/>
            <person name="Yang Z."/>
            <person name="Honghui Z."/>
        </authorList>
    </citation>
    <scope>NUCLEOTIDE SEQUENCE [LARGE SCALE GENOMIC DNA]</scope>
    <source>
        <strain evidence="8 9">JGH33</strain>
    </source>
</reference>
<keyword evidence="9" id="KW-1185">Reference proteome</keyword>
<keyword evidence="2 6" id="KW-0813">Transport</keyword>